<evidence type="ECO:0000313" key="2">
    <source>
        <dbReference type="Proteomes" id="UP000317465"/>
    </source>
</evidence>
<organism evidence="1 2">
    <name type="scientific">Alistipes onderdonkii subsp. vulgaris</name>
    <dbReference type="NCBI Taxonomy" id="2585117"/>
    <lineage>
        <taxon>Bacteria</taxon>
        <taxon>Pseudomonadati</taxon>
        <taxon>Bacteroidota</taxon>
        <taxon>Bacteroidia</taxon>
        <taxon>Bacteroidales</taxon>
        <taxon>Rikenellaceae</taxon>
        <taxon>Alistipes</taxon>
    </lineage>
</organism>
<dbReference type="Proteomes" id="UP000317465">
    <property type="component" value="Chromosome"/>
</dbReference>
<keyword evidence="2" id="KW-1185">Reference proteome</keyword>
<evidence type="ECO:0000313" key="1">
    <source>
        <dbReference type="EMBL" id="BBL08517.1"/>
    </source>
</evidence>
<proteinExistence type="predicted"/>
<name>A0ACA8QV37_9BACT</name>
<accession>A0ACA8QV37</accession>
<reference evidence="1 2" key="1">
    <citation type="journal article" date="2020" name="Int. J. Syst. Evol. Microbiol.">
        <title>Alistipes communis sp. nov., Alistipes dispar sp. nov. and Alistipes onderdonkii subsp. vulgaris subsp. nov., isolated from human faeces, and creation of Alistipes onderdonkii subsp. onderdonkii subsp. nov.</title>
        <authorList>
            <person name="Sakamoto M."/>
            <person name="Ikeyama N."/>
            <person name="Ogata Y."/>
            <person name="Suda W."/>
            <person name="Iino T."/>
            <person name="Hattori M."/>
            <person name="Ohkuma M."/>
        </authorList>
    </citation>
    <scope>NUCLEOTIDE SEQUENCE [LARGE SCALE GENOMIC DNA]</scope>
    <source>
        <strain evidence="1 2">5CPYCFAH4</strain>
    </source>
</reference>
<sequence>MKAFFGVIDLKTRTGRQYFALFTLLYNTATRIDELLSLKLDDLHIGEHDGKNYITVWGKGTKLRNIYLLPEVVKIIRQYVHMFHGDTPNKDEYLFYSNYNGNRHKLSPEAINKRLKIYARLAHATCSEMPENIHCHNLRSARATHWLEEDLNVLMIQKLLGHENISTTTKSYVAVSNAQKAKALATLEDDVAKNIAKKWKKVKKSDSLAEILGLK</sequence>
<protein>
    <submittedName>
        <fullName evidence="1">Uncharacterized protein</fullName>
    </submittedName>
</protein>
<dbReference type="EMBL" id="AP019737">
    <property type="protein sequence ID" value="BBL08517.1"/>
    <property type="molecule type" value="Genomic_DNA"/>
</dbReference>
<gene>
    <name evidence="1" type="ORF">A5CPYCFAH4_07410</name>
</gene>